<accession>A0AAD9K3T0</accession>
<comment type="similarity">
    <text evidence="1 13">Belongs to the ATP-dependent AMP-binding enzyme family.</text>
</comment>
<feature type="domain" description="AMP-dependent synthetase/ligase" evidence="14">
    <location>
        <begin position="70"/>
        <end position="472"/>
    </location>
</feature>
<comment type="function">
    <text evidence="13">Catalyzes the conversion of long-chain fatty acids to their active form acyl-CoAs for both synthesis of cellular lipids, and degradation via beta-oxidation.</text>
</comment>
<evidence type="ECO:0000313" key="15">
    <source>
        <dbReference type="EMBL" id="KAK2164222.1"/>
    </source>
</evidence>
<evidence type="ECO:0000256" key="10">
    <source>
        <dbReference type="ARBA" id="ARBA00024548"/>
    </source>
</evidence>
<dbReference type="Proteomes" id="UP001208570">
    <property type="component" value="Unassembled WGS sequence"/>
</dbReference>
<protein>
    <recommendedName>
        <fullName evidence="13">Long-chain-fatty-acid--CoA ligase</fullName>
        <ecNumber evidence="13">6.2.1.3</ecNumber>
    </recommendedName>
</protein>
<dbReference type="GO" id="GO:0005524">
    <property type="term" value="F:ATP binding"/>
    <property type="evidence" value="ECO:0007669"/>
    <property type="project" value="UniProtKB-KW"/>
</dbReference>
<evidence type="ECO:0000256" key="4">
    <source>
        <dbReference type="ARBA" id="ARBA00022832"/>
    </source>
</evidence>
<dbReference type="CDD" id="cd05927">
    <property type="entry name" value="LC-FACS_euk"/>
    <property type="match status" value="1"/>
</dbReference>
<evidence type="ECO:0000256" key="12">
    <source>
        <dbReference type="ARBA" id="ARBA00049139"/>
    </source>
</evidence>
<keyword evidence="2 13" id="KW-0436">Ligase</keyword>
<keyword evidence="16" id="KW-1185">Reference proteome</keyword>
<comment type="catalytic activity">
    <reaction evidence="11">
        <text>(E)-hexadec-2-enoate + ATP + CoA = (2E)-hexadecenoyl-CoA + AMP + diphosphate</text>
        <dbReference type="Rhea" id="RHEA:36139"/>
        <dbReference type="ChEBI" id="CHEBI:30616"/>
        <dbReference type="ChEBI" id="CHEBI:33019"/>
        <dbReference type="ChEBI" id="CHEBI:57287"/>
        <dbReference type="ChEBI" id="CHEBI:61526"/>
        <dbReference type="ChEBI" id="CHEBI:72745"/>
        <dbReference type="ChEBI" id="CHEBI:456215"/>
    </reaction>
    <physiologicalReaction direction="left-to-right" evidence="11">
        <dbReference type="Rhea" id="RHEA:36140"/>
    </physiologicalReaction>
</comment>
<dbReference type="GO" id="GO:0016020">
    <property type="term" value="C:membrane"/>
    <property type="evidence" value="ECO:0007669"/>
    <property type="project" value="TreeGrafter"/>
</dbReference>
<organism evidence="15 16">
    <name type="scientific">Paralvinella palmiformis</name>
    <dbReference type="NCBI Taxonomy" id="53620"/>
    <lineage>
        <taxon>Eukaryota</taxon>
        <taxon>Metazoa</taxon>
        <taxon>Spiralia</taxon>
        <taxon>Lophotrochozoa</taxon>
        <taxon>Annelida</taxon>
        <taxon>Polychaeta</taxon>
        <taxon>Sedentaria</taxon>
        <taxon>Canalipalpata</taxon>
        <taxon>Terebellida</taxon>
        <taxon>Terebelliformia</taxon>
        <taxon>Alvinellidae</taxon>
        <taxon>Paralvinella</taxon>
    </lineage>
</organism>
<evidence type="ECO:0000259" key="14">
    <source>
        <dbReference type="Pfam" id="PF00501"/>
    </source>
</evidence>
<sequence>MEIVEYVGSFLNENKGLVIASLAGLTSAGIMYLKSPYEKFDYPVSLDKQSIEAEANNGEFLGMRTGPNLEYEWIHYQEAYDTAQKIGSAFISLGIQPGDEGFVGIFCPNRPEWVICKEACSMYSLVYIPLYDTLGPEACTYVINQTSMKIVVCDSMQRANMLLKNATQSPDLRYILVLNGYHGDDLGEAIKRNVKIISYEEMKFLGNKRLLDPIPPKPSSVACVCYTSGTTGNPKGVLLTHENLIANTAAFTKMIPASLNVTTKDTHISYLPLAHMFEGVVQLLMIQHGGRIGFFRGDIRQLTDDMQALKPTIFPTVPRLLNRIYDKVLLGVQDSKLKSFLFKLALRKKTELLKQAIFTRDSVWDKLIFKKIQSMLGGHVRVSIVGSAPLSPAVLTFTRVALGCLVFEGYGQTEATAGATVTLPHEAETGHVGPPILCNKIKLVDVPEMDYYAKDGKGEVCIQGTNVMKGYYKEPEKTKEVLEDGWLHTGDIGMWMPNGSLKIIDRRKHIFKLAQGEYLAPEKIEGVYVRSPLIAQAFVDGDSLQTYAVGVVVPDPEVIPKWAKEKLGLSGTMEELCKKETLKKAILADLTKLGNEAGLKSFEQVKIITLFPELFSVENGLLTPTFKSKRPALRKFFSMQIEAMYKA</sequence>
<evidence type="ECO:0000256" key="9">
    <source>
        <dbReference type="ARBA" id="ARBA00024532"/>
    </source>
</evidence>
<comment type="catalytic activity">
    <reaction evidence="12">
        <text>hexadecanoate + ATP + CoA = hexadecanoyl-CoA + AMP + diphosphate</text>
        <dbReference type="Rhea" id="RHEA:30751"/>
        <dbReference type="ChEBI" id="CHEBI:7896"/>
        <dbReference type="ChEBI" id="CHEBI:30616"/>
        <dbReference type="ChEBI" id="CHEBI:33019"/>
        <dbReference type="ChEBI" id="CHEBI:57287"/>
        <dbReference type="ChEBI" id="CHEBI:57379"/>
        <dbReference type="ChEBI" id="CHEBI:456215"/>
    </reaction>
    <physiologicalReaction direction="left-to-right" evidence="12">
        <dbReference type="Rhea" id="RHEA:30752"/>
    </physiologicalReaction>
</comment>
<dbReference type="GO" id="GO:0047676">
    <property type="term" value="F:arachidonate-CoA ligase activity"/>
    <property type="evidence" value="ECO:0007669"/>
    <property type="project" value="UniProtKB-EC"/>
</dbReference>
<evidence type="ECO:0000313" key="16">
    <source>
        <dbReference type="Proteomes" id="UP001208570"/>
    </source>
</evidence>
<comment type="catalytic activity">
    <reaction evidence="10">
        <text>(5Z,8Z,11Z,14Z)-eicosatetraenoate + ATP + CoA = (5Z,8Z,11Z,14Z)-eicosatetraenoyl-CoA + AMP + diphosphate</text>
        <dbReference type="Rhea" id="RHEA:19713"/>
        <dbReference type="ChEBI" id="CHEBI:30616"/>
        <dbReference type="ChEBI" id="CHEBI:32395"/>
        <dbReference type="ChEBI" id="CHEBI:33019"/>
        <dbReference type="ChEBI" id="CHEBI:57287"/>
        <dbReference type="ChEBI" id="CHEBI:57368"/>
        <dbReference type="ChEBI" id="CHEBI:456215"/>
        <dbReference type="EC" id="6.2.1.15"/>
    </reaction>
    <physiologicalReaction direction="left-to-right" evidence="10">
        <dbReference type="Rhea" id="RHEA:19714"/>
    </physiologicalReaction>
</comment>
<name>A0AAD9K3T0_9ANNE</name>
<evidence type="ECO:0000256" key="13">
    <source>
        <dbReference type="RuleBase" id="RU369030"/>
    </source>
</evidence>
<reference evidence="15" key="1">
    <citation type="journal article" date="2023" name="Mol. Biol. Evol.">
        <title>Third-Generation Sequencing Reveals the Adaptive Role of the Epigenome in Three Deep-Sea Polychaetes.</title>
        <authorList>
            <person name="Perez M."/>
            <person name="Aroh O."/>
            <person name="Sun Y."/>
            <person name="Lan Y."/>
            <person name="Juniper S.K."/>
            <person name="Young C.R."/>
            <person name="Angers B."/>
            <person name="Qian P.Y."/>
        </authorList>
    </citation>
    <scope>NUCLEOTIDE SEQUENCE</scope>
    <source>
        <strain evidence="15">P08H-3</strain>
    </source>
</reference>
<dbReference type="InterPro" id="IPR000873">
    <property type="entry name" value="AMP-dep_synth/lig_dom"/>
</dbReference>
<dbReference type="Gene3D" id="3.40.50.12780">
    <property type="entry name" value="N-terminal domain of ligase-like"/>
    <property type="match status" value="1"/>
</dbReference>
<dbReference type="Pfam" id="PF00501">
    <property type="entry name" value="AMP-binding"/>
    <property type="match status" value="1"/>
</dbReference>
<comment type="catalytic activity">
    <reaction evidence="7">
        <text>a long-chain fatty acid + ATP + CoA = a long-chain fatty acyl-CoA + AMP + diphosphate</text>
        <dbReference type="Rhea" id="RHEA:15421"/>
        <dbReference type="ChEBI" id="CHEBI:30616"/>
        <dbReference type="ChEBI" id="CHEBI:33019"/>
        <dbReference type="ChEBI" id="CHEBI:57287"/>
        <dbReference type="ChEBI" id="CHEBI:57560"/>
        <dbReference type="ChEBI" id="CHEBI:83139"/>
        <dbReference type="ChEBI" id="CHEBI:456215"/>
        <dbReference type="EC" id="6.2.1.3"/>
    </reaction>
    <physiologicalReaction direction="left-to-right" evidence="7">
        <dbReference type="Rhea" id="RHEA:15422"/>
    </physiologicalReaction>
</comment>
<dbReference type="InterPro" id="IPR045311">
    <property type="entry name" value="LC-FACS_euk"/>
</dbReference>
<dbReference type="InterPro" id="IPR042099">
    <property type="entry name" value="ANL_N_sf"/>
</dbReference>
<keyword evidence="4 13" id="KW-0276">Fatty acid metabolism</keyword>
<dbReference type="InterPro" id="IPR020845">
    <property type="entry name" value="AMP-binding_CS"/>
</dbReference>
<evidence type="ECO:0000256" key="11">
    <source>
        <dbReference type="ARBA" id="ARBA00024565"/>
    </source>
</evidence>
<keyword evidence="5 13" id="KW-0067">ATP-binding</keyword>
<dbReference type="PROSITE" id="PS00455">
    <property type="entry name" value="AMP_BINDING"/>
    <property type="match status" value="1"/>
</dbReference>
<dbReference type="EMBL" id="JAODUP010000067">
    <property type="protein sequence ID" value="KAK2164222.1"/>
    <property type="molecule type" value="Genomic_DNA"/>
</dbReference>
<dbReference type="SUPFAM" id="SSF56801">
    <property type="entry name" value="Acetyl-CoA synthetase-like"/>
    <property type="match status" value="1"/>
</dbReference>
<evidence type="ECO:0000256" key="2">
    <source>
        <dbReference type="ARBA" id="ARBA00022598"/>
    </source>
</evidence>
<evidence type="ECO:0000256" key="8">
    <source>
        <dbReference type="ARBA" id="ARBA00024495"/>
    </source>
</evidence>
<evidence type="ECO:0000256" key="5">
    <source>
        <dbReference type="ARBA" id="ARBA00022840"/>
    </source>
</evidence>
<comment type="catalytic activity">
    <reaction evidence="8">
        <text>12-hydroxy-(5Z,8Z,10E,14Z)-eicosatetraenoate + ATP + CoA = 12-hydroxy-(5Z,8Z,10E,14Z)-eicosatetraenoyl-CoA + AMP + diphosphate</text>
        <dbReference type="Rhea" id="RHEA:52112"/>
        <dbReference type="ChEBI" id="CHEBI:30616"/>
        <dbReference type="ChEBI" id="CHEBI:33019"/>
        <dbReference type="ChEBI" id="CHEBI:57287"/>
        <dbReference type="ChEBI" id="CHEBI:90718"/>
        <dbReference type="ChEBI" id="CHEBI:136408"/>
        <dbReference type="ChEBI" id="CHEBI:456215"/>
    </reaction>
    <physiologicalReaction direction="left-to-right" evidence="8">
        <dbReference type="Rhea" id="RHEA:52113"/>
    </physiologicalReaction>
</comment>
<keyword evidence="3 13" id="KW-0547">Nucleotide-binding</keyword>
<dbReference type="GO" id="GO:0005783">
    <property type="term" value="C:endoplasmic reticulum"/>
    <property type="evidence" value="ECO:0007669"/>
    <property type="project" value="TreeGrafter"/>
</dbReference>
<evidence type="ECO:0000256" key="3">
    <source>
        <dbReference type="ARBA" id="ARBA00022741"/>
    </source>
</evidence>
<dbReference type="PANTHER" id="PTHR43272">
    <property type="entry name" value="LONG-CHAIN-FATTY-ACID--COA LIGASE"/>
    <property type="match status" value="1"/>
</dbReference>
<dbReference type="PANTHER" id="PTHR43272:SF107">
    <property type="entry name" value="LONG-CHAIN-FATTY-ACID--COA LIGASE 5"/>
    <property type="match status" value="1"/>
</dbReference>
<comment type="caution">
    <text evidence="15">The sequence shown here is derived from an EMBL/GenBank/DDBJ whole genome shotgun (WGS) entry which is preliminary data.</text>
</comment>
<evidence type="ECO:0000256" key="7">
    <source>
        <dbReference type="ARBA" id="ARBA00024484"/>
    </source>
</evidence>
<gene>
    <name evidence="15" type="ORF">LSH36_67g01021</name>
</gene>
<proteinExistence type="inferred from homology"/>
<evidence type="ECO:0000256" key="1">
    <source>
        <dbReference type="ARBA" id="ARBA00006432"/>
    </source>
</evidence>
<comment type="catalytic activity">
    <reaction evidence="6">
        <text>5-hydroxy-(6E,8Z,11Z,14Z)-eicosatetraenoate + ATP + CoA = 5-hydroxy-(6E,8Z,11Z,14Z)-eicosatetraenoyl-CoA + AMP + diphosphate</text>
        <dbReference type="Rhea" id="RHEA:52108"/>
        <dbReference type="ChEBI" id="CHEBI:30616"/>
        <dbReference type="ChEBI" id="CHEBI:33019"/>
        <dbReference type="ChEBI" id="CHEBI:57287"/>
        <dbReference type="ChEBI" id="CHEBI:65341"/>
        <dbReference type="ChEBI" id="CHEBI:136407"/>
        <dbReference type="ChEBI" id="CHEBI:456215"/>
    </reaction>
    <physiologicalReaction direction="left-to-right" evidence="6">
        <dbReference type="Rhea" id="RHEA:52109"/>
    </physiologicalReaction>
</comment>
<keyword evidence="13" id="KW-0443">Lipid metabolism</keyword>
<evidence type="ECO:0000256" key="6">
    <source>
        <dbReference type="ARBA" id="ARBA00024469"/>
    </source>
</evidence>
<dbReference type="AlphaFoldDB" id="A0AAD9K3T0"/>
<dbReference type="EC" id="6.2.1.3" evidence="13"/>
<comment type="catalytic activity">
    <reaction evidence="9">
        <text>15-hydroxy-(5Z,8Z,11Z,13E)-eicosatetraenoate + ATP + CoA = 15-hydroxy-(5Z,8Z,11Z,13E)-eicosatetraenoyl-CoA + AMP + diphosphate</text>
        <dbReference type="Rhea" id="RHEA:52116"/>
        <dbReference type="ChEBI" id="CHEBI:30616"/>
        <dbReference type="ChEBI" id="CHEBI:33019"/>
        <dbReference type="ChEBI" id="CHEBI:57287"/>
        <dbReference type="ChEBI" id="CHEBI:78832"/>
        <dbReference type="ChEBI" id="CHEBI:136409"/>
        <dbReference type="ChEBI" id="CHEBI:456215"/>
    </reaction>
    <physiologicalReaction direction="left-to-right" evidence="9">
        <dbReference type="Rhea" id="RHEA:52117"/>
    </physiologicalReaction>
</comment>